<evidence type="ECO:0000256" key="1">
    <source>
        <dbReference type="ARBA" id="ARBA00004141"/>
    </source>
</evidence>
<keyword evidence="7 9" id="KW-0472">Membrane</keyword>
<accession>A0A4D6Y0U1</accession>
<dbReference type="Proteomes" id="UP000298564">
    <property type="component" value="Chromosome"/>
</dbReference>
<evidence type="ECO:0000256" key="6">
    <source>
        <dbReference type="ARBA" id="ARBA00023133"/>
    </source>
</evidence>
<dbReference type="RefSeq" id="WP_158356141.1">
    <property type="nucleotide sequence ID" value="NZ_CP034870.1"/>
</dbReference>
<dbReference type="EC" id="2.5.1.141" evidence="9"/>
<feature type="transmembrane region" description="Helical" evidence="9">
    <location>
        <begin position="160"/>
        <end position="180"/>
    </location>
</feature>
<dbReference type="CDD" id="cd13957">
    <property type="entry name" value="PT_UbiA_Cox10"/>
    <property type="match status" value="1"/>
</dbReference>
<dbReference type="NCBIfam" id="NF003348">
    <property type="entry name" value="PRK04375.1-1"/>
    <property type="match status" value="1"/>
</dbReference>
<name>A0A4D6Y0U1_9GAMM</name>
<evidence type="ECO:0000256" key="5">
    <source>
        <dbReference type="ARBA" id="ARBA00022989"/>
    </source>
</evidence>
<keyword evidence="6 9" id="KW-0350">Heme biosynthesis</keyword>
<dbReference type="UniPathway" id="UPA00834">
    <property type="reaction ID" value="UER00712"/>
</dbReference>
<protein>
    <recommendedName>
        <fullName evidence="9">Protoheme IX farnesyltransferase</fullName>
        <ecNumber evidence="9">2.5.1.141</ecNumber>
    </recommendedName>
    <alternativeName>
        <fullName evidence="9">Heme B farnesyltransferase</fullName>
    </alternativeName>
    <alternativeName>
        <fullName evidence="9">Heme O synthase</fullName>
    </alternativeName>
</protein>
<comment type="similarity">
    <text evidence="9">Belongs to the UbiA prenyltransferase family. Protoheme IX farnesyltransferase subfamily.</text>
</comment>
<dbReference type="AlphaFoldDB" id="A0A4D6Y0U1"/>
<dbReference type="Gene3D" id="1.10.357.140">
    <property type="entry name" value="UbiA prenyltransferase"/>
    <property type="match status" value="1"/>
</dbReference>
<feature type="transmembrane region" description="Helical" evidence="9">
    <location>
        <begin position="232"/>
        <end position="252"/>
    </location>
</feature>
<gene>
    <name evidence="9" type="primary">cyoE</name>
    <name evidence="10" type="ORF">D9V70_02405</name>
</gene>
<dbReference type="GO" id="GO:0008495">
    <property type="term" value="F:protoheme IX farnesyltransferase activity"/>
    <property type="evidence" value="ECO:0007669"/>
    <property type="project" value="UniProtKB-UniRule"/>
</dbReference>
<dbReference type="PANTHER" id="PTHR43448:SF2">
    <property type="entry name" value="PROTOHEME IX FARNESYLTRANSFERASE, MITOCHONDRIAL"/>
    <property type="match status" value="1"/>
</dbReference>
<feature type="transmembrane region" description="Helical" evidence="9">
    <location>
        <begin position="39"/>
        <end position="60"/>
    </location>
</feature>
<organism evidence="10 11">
    <name type="scientific">Buchnera aphidicola</name>
    <name type="common">Lipaphis pseudobrassicae</name>
    <dbReference type="NCBI Taxonomy" id="1258543"/>
    <lineage>
        <taxon>Bacteria</taxon>
        <taxon>Pseudomonadati</taxon>
        <taxon>Pseudomonadota</taxon>
        <taxon>Gammaproteobacteria</taxon>
        <taxon>Enterobacterales</taxon>
        <taxon>Erwiniaceae</taxon>
        <taxon>Buchnera</taxon>
    </lineage>
</organism>
<dbReference type="OrthoDB" id="9814417at2"/>
<evidence type="ECO:0000313" key="11">
    <source>
        <dbReference type="Proteomes" id="UP000298564"/>
    </source>
</evidence>
<keyword evidence="3 9" id="KW-0808">Transferase</keyword>
<evidence type="ECO:0000313" key="10">
    <source>
        <dbReference type="EMBL" id="QCI22299.1"/>
    </source>
</evidence>
<evidence type="ECO:0000256" key="8">
    <source>
        <dbReference type="ARBA" id="ARBA00047690"/>
    </source>
</evidence>
<reference evidence="10 11" key="1">
    <citation type="submission" date="2018-12" db="EMBL/GenBank/DDBJ databases">
        <authorList>
            <person name="Chong R.A."/>
        </authorList>
    </citation>
    <scope>NUCLEOTIDE SEQUENCE [LARGE SCALE GENOMIC DNA]</scope>
    <source>
        <strain evidence="10 11">Lps</strain>
    </source>
</reference>
<evidence type="ECO:0000256" key="2">
    <source>
        <dbReference type="ARBA" id="ARBA00022475"/>
    </source>
</evidence>
<feature type="transmembrane region" description="Helical" evidence="9">
    <location>
        <begin position="12"/>
        <end position="33"/>
    </location>
</feature>
<feature type="transmembrane region" description="Helical" evidence="9">
    <location>
        <begin position="107"/>
        <end position="127"/>
    </location>
</feature>
<comment type="subcellular location">
    <subcellularLocation>
        <location evidence="9">Cell membrane</location>
        <topology evidence="9">Multi-pass membrane protein</topology>
    </subcellularLocation>
    <subcellularLocation>
        <location evidence="1">Membrane</location>
        <topology evidence="1">Multi-pass membrane protein</topology>
    </subcellularLocation>
</comment>
<feature type="transmembrane region" description="Helical" evidence="9">
    <location>
        <begin position="134"/>
        <end position="154"/>
    </location>
</feature>
<dbReference type="GO" id="GO:0048034">
    <property type="term" value="P:heme O biosynthetic process"/>
    <property type="evidence" value="ECO:0007669"/>
    <property type="project" value="UniProtKB-UniRule"/>
</dbReference>
<reference evidence="10 11" key="2">
    <citation type="submission" date="2019-05" db="EMBL/GenBank/DDBJ databases">
        <title>Genome evolution of the obligate endosymbiont Buchnera aphidicola.</title>
        <authorList>
            <person name="Moran N.A."/>
        </authorList>
    </citation>
    <scope>NUCLEOTIDE SEQUENCE [LARGE SCALE GENOMIC DNA]</scope>
    <source>
        <strain evidence="10 11">Lps</strain>
    </source>
</reference>
<dbReference type="GO" id="GO:0005886">
    <property type="term" value="C:plasma membrane"/>
    <property type="evidence" value="ECO:0007669"/>
    <property type="project" value="UniProtKB-SubCell"/>
</dbReference>
<comment type="function">
    <text evidence="9">Converts heme B (protoheme IX) to heme O by substitution of the vinyl group on carbon 2 of heme B porphyrin ring with a hydroxyethyl farnesyl side group.</text>
</comment>
<dbReference type="InterPro" id="IPR006369">
    <property type="entry name" value="Protohaem_IX_farnesylTrfase"/>
</dbReference>
<dbReference type="EMBL" id="CP034870">
    <property type="protein sequence ID" value="QCI22299.1"/>
    <property type="molecule type" value="Genomic_DNA"/>
</dbReference>
<feature type="transmembrane region" description="Helical" evidence="9">
    <location>
        <begin position="209"/>
        <end position="226"/>
    </location>
</feature>
<dbReference type="Pfam" id="PF01040">
    <property type="entry name" value="UbiA"/>
    <property type="match status" value="1"/>
</dbReference>
<comment type="catalytic activity">
    <reaction evidence="8 9">
        <text>heme b + (2E,6E)-farnesyl diphosphate + H2O = Fe(II)-heme o + diphosphate</text>
        <dbReference type="Rhea" id="RHEA:28070"/>
        <dbReference type="ChEBI" id="CHEBI:15377"/>
        <dbReference type="ChEBI" id="CHEBI:33019"/>
        <dbReference type="ChEBI" id="CHEBI:60344"/>
        <dbReference type="ChEBI" id="CHEBI:60530"/>
        <dbReference type="ChEBI" id="CHEBI:175763"/>
        <dbReference type="EC" id="2.5.1.141"/>
    </reaction>
</comment>
<dbReference type="NCBIfam" id="TIGR01473">
    <property type="entry name" value="cyoE_ctaB"/>
    <property type="match status" value="1"/>
</dbReference>
<sequence length="285" mass="33212">MFKYYLEIIKPGIIVGNITLIIGSFLFASSHFYFCFFLFLYTILGTSLVIASACVFNNLIDSDIDQKMQRTSNRVLSRKILSFRLVFIFGIFLGILGLLILGLLVNFLSMILSIFGFFVYIFLYTILCKRKSIYSTFIGSFSGSVPSMIGYTAVTNTIDIFSILLFFIFIFWQMAHFYAISIVRIEDYKAANIPVFSLIKGILITKKHIFYYIFGFTCLTLLLTFLDYTSFVFLLCSCIINFYWLFLSFFNLKKKNHKKNSMQLFYYSIFVVIMFNVFISIDFLF</sequence>
<keyword evidence="5 9" id="KW-1133">Transmembrane helix</keyword>
<keyword evidence="4 9" id="KW-0812">Transmembrane</keyword>
<feature type="transmembrane region" description="Helical" evidence="9">
    <location>
        <begin position="264"/>
        <end position="284"/>
    </location>
</feature>
<dbReference type="InterPro" id="IPR030470">
    <property type="entry name" value="UbiA_prenylTrfase_CS"/>
</dbReference>
<dbReference type="InterPro" id="IPR000537">
    <property type="entry name" value="UbiA_prenyltransferase"/>
</dbReference>
<keyword evidence="2 9" id="KW-1003">Cell membrane</keyword>
<evidence type="ECO:0000256" key="9">
    <source>
        <dbReference type="HAMAP-Rule" id="MF_00154"/>
    </source>
</evidence>
<dbReference type="PROSITE" id="PS00943">
    <property type="entry name" value="UBIA"/>
    <property type="match status" value="1"/>
</dbReference>
<dbReference type="PANTHER" id="PTHR43448">
    <property type="entry name" value="PROTOHEME IX FARNESYLTRANSFERASE, MITOCHONDRIAL"/>
    <property type="match status" value="1"/>
</dbReference>
<comment type="miscellaneous">
    <text evidence="9">Carbon 2 of the heme B porphyrin ring is defined according to the Fischer nomenclature.</text>
</comment>
<evidence type="ECO:0000256" key="3">
    <source>
        <dbReference type="ARBA" id="ARBA00022679"/>
    </source>
</evidence>
<evidence type="ECO:0000256" key="7">
    <source>
        <dbReference type="ARBA" id="ARBA00023136"/>
    </source>
</evidence>
<dbReference type="InterPro" id="IPR044878">
    <property type="entry name" value="UbiA_sf"/>
</dbReference>
<evidence type="ECO:0000256" key="4">
    <source>
        <dbReference type="ARBA" id="ARBA00022692"/>
    </source>
</evidence>
<comment type="pathway">
    <text evidence="9">Porphyrin-containing compound metabolism; heme O biosynthesis; heme O from protoheme: step 1/1.</text>
</comment>
<feature type="transmembrane region" description="Helical" evidence="9">
    <location>
        <begin position="81"/>
        <end position="101"/>
    </location>
</feature>
<proteinExistence type="inferred from homology"/>
<dbReference type="HAMAP" id="MF_00154">
    <property type="entry name" value="CyoE_CtaB"/>
    <property type="match status" value="1"/>
</dbReference>